<keyword evidence="4" id="KW-1185">Reference proteome</keyword>
<keyword evidence="1" id="KW-0472">Membrane</keyword>
<feature type="transmembrane region" description="Helical" evidence="1">
    <location>
        <begin position="15"/>
        <end position="37"/>
    </location>
</feature>
<dbReference type="InterPro" id="IPR002123">
    <property type="entry name" value="Plipid/glycerol_acylTrfase"/>
</dbReference>
<evidence type="ECO:0000256" key="1">
    <source>
        <dbReference type="SAM" id="Phobius"/>
    </source>
</evidence>
<feature type="domain" description="Phospholipid/glycerol acyltransferase" evidence="2">
    <location>
        <begin position="82"/>
        <end position="139"/>
    </location>
</feature>
<feature type="non-terminal residue" evidence="3">
    <location>
        <position position="142"/>
    </location>
</feature>
<evidence type="ECO:0000313" key="3">
    <source>
        <dbReference type="EMBL" id="UYV76991.1"/>
    </source>
</evidence>
<dbReference type="Proteomes" id="UP001235939">
    <property type="component" value="Chromosome 14"/>
</dbReference>
<evidence type="ECO:0000259" key="2">
    <source>
        <dbReference type="Pfam" id="PF01553"/>
    </source>
</evidence>
<dbReference type="EMBL" id="CP092876">
    <property type="protein sequence ID" value="UYV76991.1"/>
    <property type="molecule type" value="Genomic_DNA"/>
</dbReference>
<sequence length="142" mass="17100">MDSSNYSITRWIKKIIVALILFLIAPYYFFLWIIWRLITFLMPNWLYQIGDDFVYGFYQRIILFYLEYCVNIKMYFYGDAAEIFTRKEKVIYMSNHQSSTPGAVDWMVANILAERQGSLNNVRFVIKDSIRLLPLYGFYFDQ</sequence>
<proteinExistence type="predicted"/>
<dbReference type="SUPFAM" id="SSF69593">
    <property type="entry name" value="Glycerol-3-phosphate (1)-acyltransferase"/>
    <property type="match status" value="1"/>
</dbReference>
<accession>A0ABY6L748</accession>
<keyword evidence="1" id="KW-0812">Transmembrane</keyword>
<dbReference type="Pfam" id="PF01553">
    <property type="entry name" value="Acyltransferase"/>
    <property type="match status" value="1"/>
</dbReference>
<organism evidence="3 4">
    <name type="scientific">Cordylochernes scorpioides</name>
    <dbReference type="NCBI Taxonomy" id="51811"/>
    <lineage>
        <taxon>Eukaryota</taxon>
        <taxon>Metazoa</taxon>
        <taxon>Ecdysozoa</taxon>
        <taxon>Arthropoda</taxon>
        <taxon>Chelicerata</taxon>
        <taxon>Arachnida</taxon>
        <taxon>Pseudoscorpiones</taxon>
        <taxon>Cheliferoidea</taxon>
        <taxon>Chernetidae</taxon>
        <taxon>Cordylochernes</taxon>
    </lineage>
</organism>
<evidence type="ECO:0000313" key="4">
    <source>
        <dbReference type="Proteomes" id="UP001235939"/>
    </source>
</evidence>
<name>A0ABY6L748_9ARAC</name>
<dbReference type="PANTHER" id="PTHR10983">
    <property type="entry name" value="1-ACYLGLYCEROL-3-PHOSPHATE ACYLTRANSFERASE-RELATED"/>
    <property type="match status" value="1"/>
</dbReference>
<reference evidence="3 4" key="1">
    <citation type="submission" date="2022-01" db="EMBL/GenBank/DDBJ databases">
        <title>A chromosomal length assembly of Cordylochernes scorpioides.</title>
        <authorList>
            <person name="Zeh D."/>
            <person name="Zeh J."/>
        </authorList>
    </citation>
    <scope>NUCLEOTIDE SEQUENCE [LARGE SCALE GENOMIC DNA]</scope>
    <source>
        <strain evidence="3">IN4F17</strain>
        <tissue evidence="3">Whole Body</tissue>
    </source>
</reference>
<keyword evidence="1" id="KW-1133">Transmembrane helix</keyword>
<dbReference type="PANTHER" id="PTHR10983:SF73">
    <property type="entry name" value="1-ACYL-SN-GLYCEROL-3-PHOSPHATE ACYLTRANSFERASE EPSILON"/>
    <property type="match status" value="1"/>
</dbReference>
<feature type="transmembrane region" description="Helical" evidence="1">
    <location>
        <begin position="57"/>
        <end position="77"/>
    </location>
</feature>
<gene>
    <name evidence="3" type="ORF">LAZ67_14002736</name>
</gene>
<protein>
    <recommendedName>
        <fullName evidence="2">Phospholipid/glycerol acyltransferase domain-containing protein</fullName>
    </recommendedName>
</protein>